<dbReference type="STRING" id="44941.A0A397UY26"/>
<name>A0A397UY26_9GLOM</name>
<gene>
    <name evidence="2" type="ORF">C2G38_2019059</name>
</gene>
<keyword evidence="2" id="KW-0418">Kinase</keyword>
<dbReference type="SUPFAM" id="SSF56112">
    <property type="entry name" value="Protein kinase-like (PK-like)"/>
    <property type="match status" value="1"/>
</dbReference>
<dbReference type="OrthoDB" id="4062651at2759"/>
<dbReference type="Proteomes" id="UP000266673">
    <property type="component" value="Unassembled WGS sequence"/>
</dbReference>
<dbReference type="GO" id="GO:0004674">
    <property type="term" value="F:protein serine/threonine kinase activity"/>
    <property type="evidence" value="ECO:0007669"/>
    <property type="project" value="TreeGrafter"/>
</dbReference>
<evidence type="ECO:0000313" key="3">
    <source>
        <dbReference type="Proteomes" id="UP000266673"/>
    </source>
</evidence>
<dbReference type="InterPro" id="IPR011009">
    <property type="entry name" value="Kinase-like_dom_sf"/>
</dbReference>
<dbReference type="InterPro" id="IPR001245">
    <property type="entry name" value="Ser-Thr/Tyr_kinase_cat_dom"/>
</dbReference>
<feature type="domain" description="Protein kinase" evidence="1">
    <location>
        <begin position="1"/>
        <end position="178"/>
    </location>
</feature>
<keyword evidence="3" id="KW-1185">Reference proteome</keyword>
<dbReference type="InterPro" id="IPR051681">
    <property type="entry name" value="Ser/Thr_Kinases-Pseudokinases"/>
</dbReference>
<dbReference type="InterPro" id="IPR000719">
    <property type="entry name" value="Prot_kinase_dom"/>
</dbReference>
<dbReference type="Pfam" id="PF07714">
    <property type="entry name" value="PK_Tyr_Ser-Thr"/>
    <property type="match status" value="1"/>
</dbReference>
<dbReference type="EMBL" id="QKWP01000904">
    <property type="protein sequence ID" value="RIB13639.1"/>
    <property type="molecule type" value="Genomic_DNA"/>
</dbReference>
<organism evidence="2 3">
    <name type="scientific">Gigaspora rosea</name>
    <dbReference type="NCBI Taxonomy" id="44941"/>
    <lineage>
        <taxon>Eukaryota</taxon>
        <taxon>Fungi</taxon>
        <taxon>Fungi incertae sedis</taxon>
        <taxon>Mucoromycota</taxon>
        <taxon>Glomeromycotina</taxon>
        <taxon>Glomeromycetes</taxon>
        <taxon>Diversisporales</taxon>
        <taxon>Gigasporaceae</taxon>
        <taxon>Gigaspora</taxon>
    </lineage>
</organism>
<dbReference type="PRINTS" id="PR00109">
    <property type="entry name" value="TYRKINASE"/>
</dbReference>
<dbReference type="AlphaFoldDB" id="A0A397UY26"/>
<proteinExistence type="predicted"/>
<protein>
    <submittedName>
        <fullName evidence="2">Kinase-like domain-containing protein</fullName>
    </submittedName>
</protein>
<reference evidence="2 3" key="1">
    <citation type="submission" date="2018-06" db="EMBL/GenBank/DDBJ databases">
        <title>Comparative genomics reveals the genomic features of Rhizophagus irregularis, R. cerebriforme, R. diaphanum and Gigaspora rosea, and their symbiotic lifestyle signature.</title>
        <authorList>
            <person name="Morin E."/>
            <person name="San Clemente H."/>
            <person name="Chen E.C.H."/>
            <person name="De La Providencia I."/>
            <person name="Hainaut M."/>
            <person name="Kuo A."/>
            <person name="Kohler A."/>
            <person name="Murat C."/>
            <person name="Tang N."/>
            <person name="Roy S."/>
            <person name="Loubradou J."/>
            <person name="Henrissat B."/>
            <person name="Grigoriev I.V."/>
            <person name="Corradi N."/>
            <person name="Roux C."/>
            <person name="Martin F.M."/>
        </authorList>
    </citation>
    <scope>NUCLEOTIDE SEQUENCE [LARGE SCALE GENOMIC DNA]</scope>
    <source>
        <strain evidence="2 3">DAOM 194757</strain>
    </source>
</reference>
<dbReference type="PANTHER" id="PTHR44329">
    <property type="entry name" value="SERINE/THREONINE-PROTEIN KINASE TNNI3K-RELATED"/>
    <property type="match status" value="1"/>
</dbReference>
<sequence length="250" mass="28519">MAYARGGSLHKNLNLVAQLEWNDKLKLLHSIVSDLQIIHSHELIHRDLHSGNILLDDICNAYIADLGLSLSVKEDSNGIYGILAYVDPEVLNGKPYTTASDIYSFGIIMWEILYGRPVSYDLEDQSMLQIEICFNNLRPTIIGNVPQHYINLMKGCWEKESKKRPTADKICEIFTEWQSNEKILLELSVSKVTIENFKYTHEIKSLETYTRSKYISKSKSYSQEMDNTDNELVIEIGSGWTPPGSSQINK</sequence>
<dbReference type="GO" id="GO:0005524">
    <property type="term" value="F:ATP binding"/>
    <property type="evidence" value="ECO:0007669"/>
    <property type="project" value="InterPro"/>
</dbReference>
<dbReference type="Gene3D" id="1.10.510.10">
    <property type="entry name" value="Transferase(Phosphotransferase) domain 1"/>
    <property type="match status" value="1"/>
</dbReference>
<evidence type="ECO:0000259" key="1">
    <source>
        <dbReference type="PROSITE" id="PS50011"/>
    </source>
</evidence>
<comment type="caution">
    <text evidence="2">The sequence shown here is derived from an EMBL/GenBank/DDBJ whole genome shotgun (WGS) entry which is preliminary data.</text>
</comment>
<evidence type="ECO:0000313" key="2">
    <source>
        <dbReference type="EMBL" id="RIB13639.1"/>
    </source>
</evidence>
<dbReference type="PROSITE" id="PS50011">
    <property type="entry name" value="PROTEIN_KINASE_DOM"/>
    <property type="match status" value="1"/>
</dbReference>
<accession>A0A397UY26</accession>
<keyword evidence="2" id="KW-0808">Transferase</keyword>